<reference evidence="8 9" key="1">
    <citation type="submission" date="2016-10" db="EMBL/GenBank/DDBJ databases">
        <authorList>
            <person name="de Groot N.N."/>
        </authorList>
    </citation>
    <scope>NUCLEOTIDE SEQUENCE [LARGE SCALE GENOMIC DNA]</scope>
    <source>
        <strain evidence="8 9">DSM 7343</strain>
    </source>
</reference>
<feature type="transmembrane region" description="Helical" evidence="6">
    <location>
        <begin position="26"/>
        <end position="45"/>
    </location>
</feature>
<keyword evidence="2 6" id="KW-0812">Transmembrane</keyword>
<evidence type="ECO:0000256" key="4">
    <source>
        <dbReference type="ARBA" id="ARBA00023136"/>
    </source>
</evidence>
<keyword evidence="9" id="KW-1185">Reference proteome</keyword>
<dbReference type="InterPro" id="IPR036869">
    <property type="entry name" value="J_dom_sf"/>
</dbReference>
<dbReference type="Pfam" id="PF00226">
    <property type="entry name" value="DnaJ"/>
    <property type="match status" value="1"/>
</dbReference>
<evidence type="ECO:0000259" key="7">
    <source>
        <dbReference type="PROSITE" id="PS50076"/>
    </source>
</evidence>
<dbReference type="STRING" id="37625.SAMN05660420_02053"/>
<dbReference type="AlphaFoldDB" id="A0A1H4AZI4"/>
<dbReference type="OrthoDB" id="9779889at2"/>
<evidence type="ECO:0000256" key="2">
    <source>
        <dbReference type="ARBA" id="ARBA00022692"/>
    </source>
</evidence>
<keyword evidence="4 6" id="KW-0472">Membrane</keyword>
<comment type="similarity">
    <text evidence="5">Belongs to the TIM14 family.</text>
</comment>
<keyword evidence="3 6" id="KW-1133">Transmembrane helix</keyword>
<evidence type="ECO:0000256" key="1">
    <source>
        <dbReference type="ARBA" id="ARBA00004167"/>
    </source>
</evidence>
<feature type="transmembrane region" description="Helical" evidence="6">
    <location>
        <begin position="6"/>
        <end position="21"/>
    </location>
</feature>
<feature type="domain" description="J" evidence="7">
    <location>
        <begin position="175"/>
        <end position="228"/>
    </location>
</feature>
<dbReference type="CDD" id="cd06257">
    <property type="entry name" value="DnaJ"/>
    <property type="match status" value="1"/>
</dbReference>
<dbReference type="Gene3D" id="1.10.287.110">
    <property type="entry name" value="DnaJ domain"/>
    <property type="match status" value="1"/>
</dbReference>
<dbReference type="SUPFAM" id="SSF46565">
    <property type="entry name" value="Chaperone J-domain"/>
    <property type="match status" value="1"/>
</dbReference>
<evidence type="ECO:0000256" key="6">
    <source>
        <dbReference type="SAM" id="Phobius"/>
    </source>
</evidence>
<name>A0A1H4AZI4_9BACT</name>
<evidence type="ECO:0000313" key="8">
    <source>
        <dbReference type="EMBL" id="SEA41260.1"/>
    </source>
</evidence>
<organism evidence="8 9">
    <name type="scientific">Desulfuromusa kysingii</name>
    <dbReference type="NCBI Taxonomy" id="37625"/>
    <lineage>
        <taxon>Bacteria</taxon>
        <taxon>Pseudomonadati</taxon>
        <taxon>Thermodesulfobacteriota</taxon>
        <taxon>Desulfuromonadia</taxon>
        <taxon>Desulfuromonadales</taxon>
        <taxon>Geopsychrobacteraceae</taxon>
        <taxon>Desulfuromusa</taxon>
    </lineage>
</organism>
<dbReference type="RefSeq" id="WP_092347743.1">
    <property type="nucleotide sequence ID" value="NZ_FNQN01000005.1"/>
</dbReference>
<dbReference type="EMBL" id="FNQN01000005">
    <property type="protein sequence ID" value="SEA41260.1"/>
    <property type="molecule type" value="Genomic_DNA"/>
</dbReference>
<accession>A0A1H4AZI4</accession>
<dbReference type="GO" id="GO:0016020">
    <property type="term" value="C:membrane"/>
    <property type="evidence" value="ECO:0007669"/>
    <property type="project" value="UniProtKB-SubCell"/>
</dbReference>
<evidence type="ECO:0000256" key="3">
    <source>
        <dbReference type="ARBA" id="ARBA00022989"/>
    </source>
</evidence>
<comment type="subcellular location">
    <subcellularLocation>
        <location evidence="1">Membrane</location>
        <topology evidence="1">Single-pass membrane protein</topology>
    </subcellularLocation>
</comment>
<dbReference type="InterPro" id="IPR001623">
    <property type="entry name" value="DnaJ_domain"/>
</dbReference>
<evidence type="ECO:0000313" key="9">
    <source>
        <dbReference type="Proteomes" id="UP000199409"/>
    </source>
</evidence>
<evidence type="ECO:0000256" key="5">
    <source>
        <dbReference type="ARBA" id="ARBA00038105"/>
    </source>
</evidence>
<proteinExistence type="inferred from homology"/>
<dbReference type="PANTHER" id="PTHR12763">
    <property type="match status" value="1"/>
</dbReference>
<gene>
    <name evidence="8" type="ORF">SAMN05660420_02053</name>
</gene>
<protein>
    <submittedName>
        <fullName evidence="8">DnaJ domain-containing protein</fullName>
    </submittedName>
</protein>
<sequence>MVLYLLILLFVVIGIYWLLTLPAKQIAAIVMTAGPVVVIIVGGVLTLLRRGAIGFPLIIMGVSWWRRIRSKRSTSSDKGNKSTVRSAHLEMELDHDTGEMDGKLLTGHRQGARLSSLSEEELLSLISEFRSDTESLSLLESFLDRYHPDWRDRTDSAASGNQGHRSDFDNMTRQEAYQILGLQPQASQEEIHQAWKRLIKGVHPDSGGSDFLAAKINAARDILLQQQS</sequence>
<dbReference type="SMART" id="SM00271">
    <property type="entry name" value="DnaJ"/>
    <property type="match status" value="1"/>
</dbReference>
<dbReference type="Proteomes" id="UP000199409">
    <property type="component" value="Unassembled WGS sequence"/>
</dbReference>
<dbReference type="PROSITE" id="PS50076">
    <property type="entry name" value="DNAJ_2"/>
    <property type="match status" value="1"/>
</dbReference>
<dbReference type="PANTHER" id="PTHR12763:SF28">
    <property type="entry name" value="GEO10507P1-RELATED"/>
    <property type="match status" value="1"/>
</dbReference>